<name>A0A6G0X9V2_9STRA</name>
<dbReference type="GO" id="GO:0005634">
    <property type="term" value="C:nucleus"/>
    <property type="evidence" value="ECO:0007669"/>
    <property type="project" value="UniProtKB-SubCell"/>
</dbReference>
<evidence type="ECO:0000256" key="1">
    <source>
        <dbReference type="ARBA" id="ARBA00004123"/>
    </source>
</evidence>
<protein>
    <recommendedName>
        <fullName evidence="4">Chromodomain-helicase-DNA-binding protein 1-like C-terminal domain-containing protein</fullName>
    </recommendedName>
</protein>
<accession>A0A6G0X9V2</accession>
<feature type="domain" description="Chromodomain-helicase-DNA-binding protein 1-like C-terminal" evidence="4">
    <location>
        <begin position="536"/>
        <end position="641"/>
    </location>
</feature>
<dbReference type="InterPro" id="IPR056302">
    <property type="entry name" value="CHD1-2/Hrp3_HTH"/>
</dbReference>
<feature type="compositionally biased region" description="Basic and acidic residues" evidence="3">
    <location>
        <begin position="511"/>
        <end position="523"/>
    </location>
</feature>
<feature type="region of interest" description="Disordered" evidence="3">
    <location>
        <begin position="1"/>
        <end position="88"/>
    </location>
</feature>
<dbReference type="Pfam" id="PF23588">
    <property type="entry name" value="HTH_CHD1_Hrp3"/>
    <property type="match status" value="1"/>
</dbReference>
<reference evidence="5 6" key="1">
    <citation type="submission" date="2019-07" db="EMBL/GenBank/DDBJ databases">
        <title>Genomics analysis of Aphanomyces spp. identifies a new class of oomycete effector associated with host adaptation.</title>
        <authorList>
            <person name="Gaulin E."/>
        </authorList>
    </citation>
    <scope>NUCLEOTIDE SEQUENCE [LARGE SCALE GENOMIC DNA]</scope>
    <source>
        <strain evidence="5 6">ATCC 201684</strain>
    </source>
</reference>
<keyword evidence="6" id="KW-1185">Reference proteome</keyword>
<dbReference type="Gene3D" id="1.10.10.60">
    <property type="entry name" value="Homeodomain-like"/>
    <property type="match status" value="1"/>
</dbReference>
<feature type="compositionally biased region" description="Low complexity" evidence="3">
    <location>
        <begin position="207"/>
        <end position="220"/>
    </location>
</feature>
<feature type="region of interest" description="Disordered" evidence="3">
    <location>
        <begin position="108"/>
        <end position="240"/>
    </location>
</feature>
<feature type="region of interest" description="Disordered" evidence="3">
    <location>
        <begin position="433"/>
        <end position="542"/>
    </location>
</feature>
<evidence type="ECO:0000256" key="2">
    <source>
        <dbReference type="ARBA" id="ARBA00023242"/>
    </source>
</evidence>
<feature type="compositionally biased region" description="Low complexity" evidence="3">
    <location>
        <begin position="437"/>
        <end position="449"/>
    </location>
</feature>
<comment type="subcellular location">
    <subcellularLocation>
        <location evidence="1">Nucleus</location>
    </subcellularLocation>
</comment>
<sequence length="653" mass="71209">MAPSSPEKPEKDSASSDNSDSDDSSSSDSGSSSSSDSDSDNENESKDEPAPSTTTTVLTTNEDKSMLASEPFDPNPLRAATRLKENTDTGLMALGTKKRDRRTIEQIQKELSAKKPKPSNAETRPLPRATNRVVSPALQPSGENITIPNPNSADFSLKTKGKPTTALGRLAQKISGRARPTAKAPVKSTAKPSTSTGTAMTSYLSRPSSSSTASTTTTPPTTTPPSTSPIQGEVEDPKNNPRIVRTILKALQRYGDSTDGNLYAEQQSTFCDEFKQPTYLVRGKLSAHLKVSDDVLEQIAKDMIAQCEAQKAEETIKYADVDIKPAPFLERLFENLKLRVAVQRAMQKSKCKGGAHSFLSMAANLADLGIDTVDAWREGERDCDWNIEKDRALLLGIYIHGFGAWEDILADPKLSLEKQRALKSNRLKNRAEKLLKRLPSPLKPSASAAGMDRLQRAAERAKGRADEPPSTSPPPADSIRKEHVAANPYPGKQLQPVRTSSSVASEDEEGEIRSDESDREVRRPFGGKTIRLPQEAKAPPPALLTLEQLNAKYNPKERLKHIRTTLKKVQKIASWAKGQKDDDVVLEKVSKYIVEIGAGIDQEVAKEEATKCDELATCLWTHAATFTPFSAVHFERLYDDMTCDAADAPSSSV</sequence>
<gene>
    <name evidence="5" type="ORF">Ae201684_007033</name>
</gene>
<evidence type="ECO:0000313" key="5">
    <source>
        <dbReference type="EMBL" id="KAF0736879.1"/>
    </source>
</evidence>
<dbReference type="VEuPathDB" id="FungiDB:AeMF1_017816"/>
<evidence type="ECO:0000259" key="4">
    <source>
        <dbReference type="SMART" id="SM01176"/>
    </source>
</evidence>
<comment type="caution">
    <text evidence="5">The sequence shown here is derived from an EMBL/GenBank/DDBJ whole genome shotgun (WGS) entry which is preliminary data.</text>
</comment>
<feature type="compositionally biased region" description="Polar residues" evidence="3">
    <location>
        <begin position="190"/>
        <end position="206"/>
    </location>
</feature>
<feature type="compositionally biased region" description="Polar residues" evidence="3">
    <location>
        <begin position="141"/>
        <end position="154"/>
    </location>
</feature>
<dbReference type="Proteomes" id="UP000481153">
    <property type="component" value="Unassembled WGS sequence"/>
</dbReference>
<organism evidence="5 6">
    <name type="scientific">Aphanomyces euteiches</name>
    <dbReference type="NCBI Taxonomy" id="100861"/>
    <lineage>
        <taxon>Eukaryota</taxon>
        <taxon>Sar</taxon>
        <taxon>Stramenopiles</taxon>
        <taxon>Oomycota</taxon>
        <taxon>Saprolegniomycetes</taxon>
        <taxon>Saprolegniales</taxon>
        <taxon>Verrucalvaceae</taxon>
        <taxon>Aphanomyces</taxon>
    </lineage>
</organism>
<dbReference type="InterPro" id="IPR025260">
    <property type="entry name" value="CHD1-like_C"/>
</dbReference>
<dbReference type="EMBL" id="VJMJ01000087">
    <property type="protein sequence ID" value="KAF0736879.1"/>
    <property type="molecule type" value="Genomic_DNA"/>
</dbReference>
<keyword evidence="2" id="KW-0539">Nucleus</keyword>
<dbReference type="SMART" id="SM01176">
    <property type="entry name" value="DUF4208"/>
    <property type="match status" value="1"/>
</dbReference>
<evidence type="ECO:0000313" key="6">
    <source>
        <dbReference type="Proteomes" id="UP000481153"/>
    </source>
</evidence>
<proteinExistence type="predicted"/>
<evidence type="ECO:0000256" key="3">
    <source>
        <dbReference type="SAM" id="MobiDB-lite"/>
    </source>
</evidence>
<feature type="compositionally biased region" description="Basic and acidic residues" evidence="3">
    <location>
        <begin position="453"/>
        <end position="467"/>
    </location>
</feature>
<dbReference type="AlphaFoldDB" id="A0A6G0X9V2"/>
<feature type="compositionally biased region" description="Low complexity" evidence="3">
    <location>
        <begin position="26"/>
        <end position="36"/>
    </location>
</feature>
<dbReference type="Pfam" id="PF13907">
    <property type="entry name" value="CHD1-like_C"/>
    <property type="match status" value="1"/>
</dbReference>